<accession>A0A1E3VE49</accession>
<evidence type="ECO:0000313" key="2">
    <source>
        <dbReference type="Proteomes" id="UP000094342"/>
    </source>
</evidence>
<proteinExistence type="predicted"/>
<keyword evidence="2" id="KW-1185">Reference proteome</keyword>
<reference evidence="2" key="1">
    <citation type="submission" date="2016-05" db="EMBL/GenBank/DDBJ databases">
        <authorList>
            <person name="Li Y."/>
        </authorList>
    </citation>
    <scope>NUCLEOTIDE SEQUENCE [LARGE SCALE GENOMIC DNA]</scope>
    <source>
        <strain evidence="2">YIC4027</strain>
    </source>
</reference>
<organism evidence="1 2">
    <name type="scientific">Sinorhizobium alkalisoli</name>
    <dbReference type="NCBI Taxonomy" id="1752398"/>
    <lineage>
        <taxon>Bacteria</taxon>
        <taxon>Pseudomonadati</taxon>
        <taxon>Pseudomonadota</taxon>
        <taxon>Alphaproteobacteria</taxon>
        <taxon>Hyphomicrobiales</taxon>
        <taxon>Rhizobiaceae</taxon>
        <taxon>Sinorhizobium/Ensifer group</taxon>
        <taxon>Sinorhizobium</taxon>
    </lineage>
</organism>
<protein>
    <submittedName>
        <fullName evidence="1">Uncharacterized protein</fullName>
    </submittedName>
</protein>
<dbReference type="OrthoDB" id="9813117at2"/>
<name>A0A1E3VE49_9HYPH</name>
<sequence length="102" mass="10665">MKSQTGNPAALTGNRSTVVRGVLALLVAATASACSAVTDRDIQTASVTKEVGYPVSASEQPATKRVTVTQKPTKVDRTAYLGRAPYICTPSGFGSTSRCFLR</sequence>
<evidence type="ECO:0000313" key="1">
    <source>
        <dbReference type="EMBL" id="ODR91156.1"/>
    </source>
</evidence>
<dbReference type="Proteomes" id="UP000094342">
    <property type="component" value="Unassembled WGS sequence"/>
</dbReference>
<dbReference type="AlphaFoldDB" id="A0A1E3VE49"/>
<gene>
    <name evidence="1" type="ORF">A8M32_10050</name>
</gene>
<dbReference type="EMBL" id="LYBW01000056">
    <property type="protein sequence ID" value="ODR91156.1"/>
    <property type="molecule type" value="Genomic_DNA"/>
</dbReference>
<dbReference type="PROSITE" id="PS51257">
    <property type="entry name" value="PROKAR_LIPOPROTEIN"/>
    <property type="match status" value="1"/>
</dbReference>
<dbReference type="RefSeq" id="WP_069458264.1">
    <property type="nucleotide sequence ID" value="NZ_CP034909.1"/>
</dbReference>
<comment type="caution">
    <text evidence="1">The sequence shown here is derived from an EMBL/GenBank/DDBJ whole genome shotgun (WGS) entry which is preliminary data.</text>
</comment>